<keyword evidence="1" id="KW-0812">Transmembrane</keyword>
<organism evidence="2 3">
    <name type="scientific">Hyphobacterium vulgare</name>
    <dbReference type="NCBI Taxonomy" id="1736751"/>
    <lineage>
        <taxon>Bacteria</taxon>
        <taxon>Pseudomonadati</taxon>
        <taxon>Pseudomonadota</taxon>
        <taxon>Alphaproteobacteria</taxon>
        <taxon>Maricaulales</taxon>
        <taxon>Maricaulaceae</taxon>
        <taxon>Hyphobacterium</taxon>
    </lineage>
</organism>
<dbReference type="Proteomes" id="UP001595379">
    <property type="component" value="Unassembled WGS sequence"/>
</dbReference>
<accession>A0ABV6ZUK7</accession>
<evidence type="ECO:0000313" key="2">
    <source>
        <dbReference type="EMBL" id="MFC2925063.1"/>
    </source>
</evidence>
<evidence type="ECO:0000256" key="1">
    <source>
        <dbReference type="SAM" id="Phobius"/>
    </source>
</evidence>
<keyword evidence="1" id="KW-0472">Membrane</keyword>
<feature type="transmembrane region" description="Helical" evidence="1">
    <location>
        <begin position="208"/>
        <end position="233"/>
    </location>
</feature>
<feature type="transmembrane region" description="Helical" evidence="1">
    <location>
        <begin position="77"/>
        <end position="98"/>
    </location>
</feature>
<reference evidence="3" key="1">
    <citation type="journal article" date="2019" name="Int. J. Syst. Evol. Microbiol.">
        <title>The Global Catalogue of Microorganisms (GCM) 10K type strain sequencing project: providing services to taxonomists for standard genome sequencing and annotation.</title>
        <authorList>
            <consortium name="The Broad Institute Genomics Platform"/>
            <consortium name="The Broad Institute Genome Sequencing Center for Infectious Disease"/>
            <person name="Wu L."/>
            <person name="Ma J."/>
        </authorList>
    </citation>
    <scope>NUCLEOTIDE SEQUENCE [LARGE SCALE GENOMIC DNA]</scope>
    <source>
        <strain evidence="3">KCTC 52487</strain>
    </source>
</reference>
<proteinExistence type="predicted"/>
<keyword evidence="3" id="KW-1185">Reference proteome</keyword>
<feature type="transmembrane region" description="Helical" evidence="1">
    <location>
        <begin position="253"/>
        <end position="274"/>
    </location>
</feature>
<feature type="transmembrane region" description="Helical" evidence="1">
    <location>
        <begin position="158"/>
        <end position="187"/>
    </location>
</feature>
<dbReference type="RefSeq" id="WP_343163944.1">
    <property type="nucleotide sequence ID" value="NZ_JBHRSV010000001.1"/>
</dbReference>
<feature type="transmembrane region" description="Helical" evidence="1">
    <location>
        <begin position="119"/>
        <end position="152"/>
    </location>
</feature>
<name>A0ABV6ZUK7_9PROT</name>
<comment type="caution">
    <text evidence="2">The sequence shown here is derived from an EMBL/GenBank/DDBJ whole genome shotgun (WGS) entry which is preliminary data.</text>
</comment>
<sequence>MVAPKLDSGAALGFFWDVFKARPTTFIGLGIWWFAIALALAVGQMAFLGEELVAMQTASTDDLAAYMSISASYGAKLSLFMIVNIAVMVPLESAWLRLFMSGQGNPIFPFRIGGGEGAYLLTMLVMLAILIAIGVAGVIAFIVLMVVVATIAGESGVLFGAIVGYIALTAVMAAFGVRISPAFALAVHRRKIAFGAAWSGTKAMFWPLLGCFVIATIIMAVAYMIGMIAFLFIGVDMEMLASGLVAQDWRSAILPYSVIYIAMFVPVCMMRGIACKAALTIEEANAVPPAPPQTVGTV</sequence>
<evidence type="ECO:0000313" key="3">
    <source>
        <dbReference type="Proteomes" id="UP001595379"/>
    </source>
</evidence>
<evidence type="ECO:0008006" key="4">
    <source>
        <dbReference type="Google" id="ProtNLM"/>
    </source>
</evidence>
<protein>
    <recommendedName>
        <fullName evidence="4">Glycerophosphoryl diester phosphodiesterase membrane domain-containing protein</fullName>
    </recommendedName>
</protein>
<gene>
    <name evidence="2" type="ORF">ACFOOR_02980</name>
</gene>
<keyword evidence="1" id="KW-1133">Transmembrane helix</keyword>
<dbReference type="EMBL" id="JBHRSV010000001">
    <property type="protein sequence ID" value="MFC2925063.1"/>
    <property type="molecule type" value="Genomic_DNA"/>
</dbReference>
<feature type="transmembrane region" description="Helical" evidence="1">
    <location>
        <begin position="26"/>
        <end position="47"/>
    </location>
</feature>